<feature type="non-terminal residue" evidence="2">
    <location>
        <position position="1"/>
    </location>
</feature>
<evidence type="ECO:0000259" key="1">
    <source>
        <dbReference type="Pfam" id="PF00668"/>
    </source>
</evidence>
<gene>
    <name evidence="2" type="ORF">ACCI49_24070</name>
</gene>
<organism evidence="2 3">
    <name type="scientific">Microbulbifer epialgicus</name>
    <dbReference type="NCBI Taxonomy" id="393907"/>
    <lineage>
        <taxon>Bacteria</taxon>
        <taxon>Pseudomonadati</taxon>
        <taxon>Pseudomonadota</taxon>
        <taxon>Gammaproteobacteria</taxon>
        <taxon>Cellvibrionales</taxon>
        <taxon>Microbulbiferaceae</taxon>
        <taxon>Microbulbifer</taxon>
    </lineage>
</organism>
<dbReference type="InterPro" id="IPR010060">
    <property type="entry name" value="NRPS_synth"/>
</dbReference>
<name>A0ABV4P8G5_9GAMM</name>
<evidence type="ECO:0000313" key="3">
    <source>
        <dbReference type="Proteomes" id="UP001569428"/>
    </source>
</evidence>
<dbReference type="SUPFAM" id="SSF52777">
    <property type="entry name" value="CoA-dependent acyltransferases"/>
    <property type="match status" value="1"/>
</dbReference>
<dbReference type="Gene3D" id="3.30.559.30">
    <property type="entry name" value="Nonribosomal peptide synthetase, condensation domain"/>
    <property type="match status" value="1"/>
</dbReference>
<reference evidence="2 3" key="1">
    <citation type="submission" date="2024-08" db="EMBL/GenBank/DDBJ databases">
        <authorList>
            <person name="Ishaq N."/>
        </authorList>
    </citation>
    <scope>NUCLEOTIDE SEQUENCE [LARGE SCALE GENOMIC DNA]</scope>
    <source>
        <strain evidence="2 3">DSM 18651</strain>
    </source>
</reference>
<feature type="domain" description="Condensation" evidence="1">
    <location>
        <begin position="1"/>
        <end position="172"/>
    </location>
</feature>
<dbReference type="NCBIfam" id="TIGR01720">
    <property type="entry name" value="NRPS-para261"/>
    <property type="match status" value="1"/>
</dbReference>
<dbReference type="PANTHER" id="PTHR45398:SF1">
    <property type="entry name" value="ENZYME, PUTATIVE (JCVI)-RELATED"/>
    <property type="match status" value="1"/>
</dbReference>
<dbReference type="Pfam" id="PF00668">
    <property type="entry name" value="Condensation"/>
    <property type="match status" value="1"/>
</dbReference>
<evidence type="ECO:0000313" key="2">
    <source>
        <dbReference type="EMBL" id="MFA0813948.1"/>
    </source>
</evidence>
<proteinExistence type="predicted"/>
<accession>A0ABV4P8G5</accession>
<dbReference type="RefSeq" id="WP_371841788.1">
    <property type="nucleotide sequence ID" value="NZ_JBGMEK010000177.1"/>
</dbReference>
<protein>
    <submittedName>
        <fullName evidence="2">Condensation domain-containing protein</fullName>
    </submittedName>
</protein>
<dbReference type="PANTHER" id="PTHR45398">
    <property type="match status" value="1"/>
</dbReference>
<comment type="caution">
    <text evidence="2">The sequence shown here is derived from an EMBL/GenBank/DDBJ whole genome shotgun (WGS) entry which is preliminary data.</text>
</comment>
<dbReference type="Proteomes" id="UP001569428">
    <property type="component" value="Unassembled WGS sequence"/>
</dbReference>
<dbReference type="EMBL" id="JBGMEK010000177">
    <property type="protein sequence ID" value="MFA0813948.1"/>
    <property type="molecule type" value="Genomic_DNA"/>
</dbReference>
<sequence length="194" mass="21939">HGREMLFEGLDVSETMGWFTSVYPIALTGNSSGDISQVIKRIKNQYRAVPNNGVGFGVLTEFLRDPELNSLMNRVPTKIVFNYLGQVDTTIHRHSVFKLASEFSGSSISERNRNRIPVTLSGLVSNGCLAFNLESSSENFDEDLVERIGREFRRSLINVIQEFLAFEQYEQLNIDRSNLLLNDEEVSQDDGVEI</sequence>
<dbReference type="InterPro" id="IPR001242">
    <property type="entry name" value="Condensation_dom"/>
</dbReference>
<keyword evidence="3" id="KW-1185">Reference proteome</keyword>